<keyword evidence="2" id="KW-0812">Transmembrane</keyword>
<dbReference type="CDD" id="cd03506">
    <property type="entry name" value="Delta6-FADS-like"/>
    <property type="match status" value="1"/>
</dbReference>
<accession>A0A9X2SRK6</accession>
<dbReference type="PANTHER" id="PTHR19353:SF19">
    <property type="entry name" value="DELTA(5) FATTY ACID DESATURASE C-RELATED"/>
    <property type="match status" value="1"/>
</dbReference>
<keyword evidence="2" id="KW-0472">Membrane</keyword>
<feature type="compositionally biased region" description="Low complexity" evidence="1">
    <location>
        <begin position="354"/>
        <end position="365"/>
    </location>
</feature>
<keyword evidence="5" id="KW-1185">Reference proteome</keyword>
<protein>
    <submittedName>
        <fullName evidence="4">Acyl-CoA desaturase</fullName>
    </submittedName>
</protein>
<feature type="transmembrane region" description="Helical" evidence="2">
    <location>
        <begin position="37"/>
        <end position="59"/>
    </location>
</feature>
<evidence type="ECO:0000259" key="3">
    <source>
        <dbReference type="Pfam" id="PF00487"/>
    </source>
</evidence>
<dbReference type="Proteomes" id="UP001144096">
    <property type="component" value="Unassembled WGS sequence"/>
</dbReference>
<dbReference type="GO" id="GO:0016020">
    <property type="term" value="C:membrane"/>
    <property type="evidence" value="ECO:0007669"/>
    <property type="project" value="TreeGrafter"/>
</dbReference>
<dbReference type="RefSeq" id="WP_257927233.1">
    <property type="nucleotide sequence ID" value="NZ_JAMXQV010000051.1"/>
</dbReference>
<feature type="transmembrane region" description="Helical" evidence="2">
    <location>
        <begin position="165"/>
        <end position="187"/>
    </location>
</feature>
<dbReference type="GO" id="GO:0016717">
    <property type="term" value="F:oxidoreductase activity, acting on paired donors, with oxidation of a pair of donors resulting in the reduction of molecular oxygen to two molecules of water"/>
    <property type="evidence" value="ECO:0007669"/>
    <property type="project" value="TreeGrafter"/>
</dbReference>
<dbReference type="Pfam" id="PF00487">
    <property type="entry name" value="FA_desaturase"/>
    <property type="match status" value="1"/>
</dbReference>
<evidence type="ECO:0000256" key="1">
    <source>
        <dbReference type="SAM" id="MobiDB-lite"/>
    </source>
</evidence>
<proteinExistence type="predicted"/>
<reference evidence="4" key="1">
    <citation type="submission" date="2022-06" db="EMBL/GenBank/DDBJ databases">
        <title>Amycolatopsis iheyaensis sp. nov., a new species of the genus Amycolatopsis isolated from soil in Iheya island, Japan.</title>
        <authorList>
            <person name="Ngamcharungchit C."/>
            <person name="Kanto H."/>
            <person name="Take A."/>
            <person name="Intra B."/>
            <person name="Matsumoto A."/>
            <person name="Panbangred W."/>
            <person name="Inahashi Y."/>
        </authorList>
    </citation>
    <scope>NUCLEOTIDE SEQUENCE</scope>
    <source>
        <strain evidence="4">OK19-0408</strain>
    </source>
</reference>
<name>A0A9X2SRK6_9PSEU</name>
<feature type="transmembrane region" description="Helical" evidence="2">
    <location>
        <begin position="65"/>
        <end position="83"/>
    </location>
</feature>
<evidence type="ECO:0000256" key="2">
    <source>
        <dbReference type="SAM" id="Phobius"/>
    </source>
</evidence>
<comment type="caution">
    <text evidence="4">The sequence shown here is derived from an EMBL/GenBank/DDBJ whole genome shotgun (WGS) entry which is preliminary data.</text>
</comment>
<dbReference type="AlphaFoldDB" id="A0A9X2SRK6"/>
<keyword evidence="2" id="KW-1133">Transmembrane helix</keyword>
<dbReference type="PIRSF" id="PIRSF015921">
    <property type="entry name" value="FA_sphinglp_des"/>
    <property type="match status" value="1"/>
</dbReference>
<dbReference type="InterPro" id="IPR005804">
    <property type="entry name" value="FA_desaturase_dom"/>
</dbReference>
<sequence length="365" mass="40321">MTVSAARDDAGLRATSRNDFGALGRLVRGEGLLERRYGYYAAKISLTLLVFAGGCALFAMVGDSWWQLLTAAFFAVMFAQVAFLGHDAGHNQIFRTGRANDRAGYALGGIIGMSYGWWMGNHTRHHANPNHEGDDPDIDIPLLAFTHGQVEEKNGFVRWTSRHQAAFFFPLLLLEGLSLHWAGIQAVWHNEVKHRRLEAVLLAAHFGLYLGAVFVVLSPPVALAFIAVHQGLWGVYMGCSFAPGHKGMPTYTDKTQLDFLRKQVLTSRNVRGRRWVDFALGGLNHQIEHHLFPSMPRPNLRRAQPVIRGFCADRGIDYAQCGLLKTYYHVLHHLHEVSAPLRTGPARTPMRAVPGGSARSGPGGA</sequence>
<evidence type="ECO:0000313" key="5">
    <source>
        <dbReference type="Proteomes" id="UP001144096"/>
    </source>
</evidence>
<feature type="transmembrane region" description="Helical" evidence="2">
    <location>
        <begin position="199"/>
        <end position="217"/>
    </location>
</feature>
<feature type="transmembrane region" description="Helical" evidence="2">
    <location>
        <begin position="103"/>
        <end position="120"/>
    </location>
</feature>
<dbReference type="PANTHER" id="PTHR19353">
    <property type="entry name" value="FATTY ACID DESATURASE 2"/>
    <property type="match status" value="1"/>
</dbReference>
<evidence type="ECO:0000313" key="4">
    <source>
        <dbReference type="EMBL" id="MCR6490661.1"/>
    </source>
</evidence>
<dbReference type="EMBL" id="JAMXQV010000051">
    <property type="protein sequence ID" value="MCR6490661.1"/>
    <property type="molecule type" value="Genomic_DNA"/>
</dbReference>
<dbReference type="GO" id="GO:0008610">
    <property type="term" value="P:lipid biosynthetic process"/>
    <property type="evidence" value="ECO:0007669"/>
    <property type="project" value="UniProtKB-ARBA"/>
</dbReference>
<feature type="region of interest" description="Disordered" evidence="1">
    <location>
        <begin position="342"/>
        <end position="365"/>
    </location>
</feature>
<dbReference type="InterPro" id="IPR012171">
    <property type="entry name" value="Fatty_acid_desaturase"/>
</dbReference>
<feature type="domain" description="Fatty acid desaturase" evidence="3">
    <location>
        <begin position="64"/>
        <end position="319"/>
    </location>
</feature>
<gene>
    <name evidence="4" type="ORF">M8542_48475</name>
</gene>
<organism evidence="4 5">
    <name type="scientific">Amycolatopsis iheyensis</name>
    <dbReference type="NCBI Taxonomy" id="2945988"/>
    <lineage>
        <taxon>Bacteria</taxon>
        <taxon>Bacillati</taxon>
        <taxon>Actinomycetota</taxon>
        <taxon>Actinomycetes</taxon>
        <taxon>Pseudonocardiales</taxon>
        <taxon>Pseudonocardiaceae</taxon>
        <taxon>Amycolatopsis</taxon>
    </lineage>
</organism>